<dbReference type="InterPro" id="IPR020845">
    <property type="entry name" value="AMP-binding_CS"/>
</dbReference>
<feature type="region of interest" description="Disordered" evidence="4">
    <location>
        <begin position="2367"/>
        <end position="2388"/>
    </location>
</feature>
<dbReference type="GO" id="GO:0031177">
    <property type="term" value="F:phosphopantetheine binding"/>
    <property type="evidence" value="ECO:0007669"/>
    <property type="project" value="InterPro"/>
</dbReference>
<keyword evidence="7" id="KW-1185">Reference proteome</keyword>
<dbReference type="Gene3D" id="3.30.300.30">
    <property type="match status" value="4"/>
</dbReference>
<dbReference type="InterPro" id="IPR036736">
    <property type="entry name" value="ACP-like_sf"/>
</dbReference>
<dbReference type="Gene3D" id="3.40.50.980">
    <property type="match status" value="2"/>
</dbReference>
<dbReference type="CDD" id="cd05930">
    <property type="entry name" value="A_NRPS"/>
    <property type="match status" value="3"/>
</dbReference>
<dbReference type="Gene3D" id="3.30.559.30">
    <property type="entry name" value="Nonribosomal peptide synthetase, condensation domain"/>
    <property type="match status" value="3"/>
</dbReference>
<evidence type="ECO:0000313" key="6">
    <source>
        <dbReference type="EMBL" id="TKK87203.1"/>
    </source>
</evidence>
<dbReference type="PROSITE" id="PS00455">
    <property type="entry name" value="AMP_BINDING"/>
    <property type="match status" value="4"/>
</dbReference>
<feature type="domain" description="Carrier" evidence="5">
    <location>
        <begin position="2387"/>
        <end position="2462"/>
    </location>
</feature>
<dbReference type="FunFam" id="1.10.1200.10:FF:000016">
    <property type="entry name" value="Non-ribosomal peptide synthase"/>
    <property type="match status" value="1"/>
</dbReference>
<dbReference type="GO" id="GO:0005829">
    <property type="term" value="C:cytosol"/>
    <property type="evidence" value="ECO:0007669"/>
    <property type="project" value="TreeGrafter"/>
</dbReference>
<dbReference type="InterPro" id="IPR042099">
    <property type="entry name" value="ANL_N_sf"/>
</dbReference>
<dbReference type="RefSeq" id="WP_137248400.1">
    <property type="nucleotide sequence ID" value="NZ_SZQA01000017.1"/>
</dbReference>
<dbReference type="GO" id="GO:0008610">
    <property type="term" value="P:lipid biosynthetic process"/>
    <property type="evidence" value="ECO:0007669"/>
    <property type="project" value="UniProtKB-ARBA"/>
</dbReference>
<dbReference type="PANTHER" id="PTHR45527">
    <property type="entry name" value="NONRIBOSOMAL PEPTIDE SYNTHETASE"/>
    <property type="match status" value="1"/>
</dbReference>
<dbReference type="SUPFAM" id="SSF56801">
    <property type="entry name" value="Acetyl-CoA synthetase-like"/>
    <property type="match status" value="4"/>
</dbReference>
<feature type="domain" description="Carrier" evidence="5">
    <location>
        <begin position="480"/>
        <end position="554"/>
    </location>
</feature>
<dbReference type="Pfam" id="PF13193">
    <property type="entry name" value="AMP-binding_C"/>
    <property type="match status" value="4"/>
</dbReference>
<keyword evidence="3" id="KW-0597">Phosphoprotein</keyword>
<dbReference type="OrthoDB" id="3802848at2"/>
<comment type="caution">
    <text evidence="6">The sequence shown here is derived from an EMBL/GenBank/DDBJ whole genome shotgun (WGS) entry which is preliminary data.</text>
</comment>
<gene>
    <name evidence="6" type="ORF">FDA94_19005</name>
</gene>
<protein>
    <submittedName>
        <fullName evidence="6">Amino acid adenylation domain-containing protein</fullName>
    </submittedName>
</protein>
<dbReference type="GO" id="GO:0072330">
    <property type="term" value="P:monocarboxylic acid biosynthetic process"/>
    <property type="evidence" value="ECO:0007669"/>
    <property type="project" value="UniProtKB-ARBA"/>
</dbReference>
<dbReference type="Gene3D" id="2.30.38.10">
    <property type="entry name" value="Luciferase, Domain 3"/>
    <property type="match status" value="1"/>
</dbReference>
<dbReference type="CDD" id="cd19531">
    <property type="entry name" value="LCL_NRPS-like"/>
    <property type="match status" value="3"/>
</dbReference>
<evidence type="ECO:0000256" key="1">
    <source>
        <dbReference type="ARBA" id="ARBA00001957"/>
    </source>
</evidence>
<dbReference type="InterPro" id="IPR000873">
    <property type="entry name" value="AMP-dep_synth/lig_dom"/>
</dbReference>
<dbReference type="SUPFAM" id="SSF52777">
    <property type="entry name" value="CoA-dependent acyltransferases"/>
    <property type="match status" value="6"/>
</dbReference>
<dbReference type="Gene3D" id="3.40.50.12780">
    <property type="entry name" value="N-terminal domain of ligase-like"/>
    <property type="match status" value="3"/>
</dbReference>
<name>A0A4V5V0I2_9ACTN</name>
<accession>A0A4V5V0I2</accession>
<dbReference type="NCBIfam" id="NF003417">
    <property type="entry name" value="PRK04813.1"/>
    <property type="match status" value="7"/>
</dbReference>
<evidence type="ECO:0000256" key="2">
    <source>
        <dbReference type="ARBA" id="ARBA00022450"/>
    </source>
</evidence>
<evidence type="ECO:0000313" key="7">
    <source>
        <dbReference type="Proteomes" id="UP000308705"/>
    </source>
</evidence>
<dbReference type="EMBL" id="SZQA01000017">
    <property type="protein sequence ID" value="TKK87203.1"/>
    <property type="molecule type" value="Genomic_DNA"/>
</dbReference>
<dbReference type="PROSITE" id="PS50075">
    <property type="entry name" value="CARRIER"/>
    <property type="match status" value="3"/>
</dbReference>
<feature type="domain" description="Carrier" evidence="5">
    <location>
        <begin position="3365"/>
        <end position="3440"/>
    </location>
</feature>
<dbReference type="Gene3D" id="3.30.559.10">
    <property type="entry name" value="Chloramphenicol acetyltransferase-like domain"/>
    <property type="match status" value="3"/>
</dbReference>
<dbReference type="PANTHER" id="PTHR45527:SF1">
    <property type="entry name" value="FATTY ACID SYNTHASE"/>
    <property type="match status" value="1"/>
</dbReference>
<evidence type="ECO:0000256" key="4">
    <source>
        <dbReference type="SAM" id="MobiDB-lite"/>
    </source>
</evidence>
<sequence length="3446" mass="368828">MTTAFALIAERARLRPSEVAVESGPDRVTYAELTDFALDLAAALRAAGIRRGDLVGVAAPRDVRLVGTLLGVLASGAAYVPLDPGHPPERLAHILGDARARALVTTGPARAGLSFDGPVVLLDDLVPARADLPDVSGHDAAYVIYTSGSTGRPKGVMVSHAALANFLTSMLASPGVPEGVVFPAITTVSFDIAALELYLPLLAGGRVVVAGRDEARDPEKLAELLRRTGARHLQATPTTWRILLDSGWRPPEGFRAFCGGEKLPAGLGDRLGCELWDLYGPTETTVWSSVARVTPSPSFAPVAGTTLHVLDERLEPAETGELHIGGDGLAVGYWSRSALTADRFLPDPFSARPGARLYRTGDIARVLADGRVEILGRTDDQIKIRGFRVEPGEIEAVLCRASGVRAAVVRAVAAGEGDLRLVAYLQGAFDEEELREHCARALPAHMVPVRYVPVDVFPTTPNGKLDRAALPAPAAPRPEEGRTPQERVVAAAFADVLGLPAGVDDDFFALGGHSLLATRLANRLRAELGIDLPISAVFDHPTVEGLAAVVAAAPPAARPQPVPRDGEAIPLSHGQRALWFLDRLHPGGTAYLESFAVPLDGPVDPGRLRAALSRLVERHDILRTRYLDGPVQVVDPARPFELTPAEDLFGPIDLAAEPPVRVAAGPSEALFVVHHIASDDRTEEILTADLRALYRGEELPPLPIRYADFAAERRPRPEGLRYWRERLDGAVATAPPTDRPRPAEWDPSVGTVRFTVPALARGDATAFMTHLAAFFGLLSRVTGETDLSVGVPLSNRGRPELENVAGLFVNPVVMRADLSEGPSFDELVAQVRDTAVAAYANDDVPFEVLVEELAPVRDLSRNPLFQVMFTMHGQTTRPRDAGGAKFDQSWHLTERPDGGFDGHVDYATALYDEATVQRLARYYAELVRAVAADPRTPIARLPLATTGVPLAGPPPGETLPVHRAVEAQAAKTPDAVAVTGPHGSLTYAELDRRANRLAHHLIARGARPGELVAVRLPRSPGLLVALLAVLKSGAAYIPQDPRHPRGAGAALTITADTVAGDQPATRPDVEVSPDDLAYVVYTSGSTGEPKGVMITHGGLANYLAWALDELRPEGVVPLHTSIAYDLVLTSVYPPLAAGATIVLADEDDAGADALANVPGRPFGLVKLTPTHLGLLAADSSLTRRVVVGGEQLHGDHLPALGRTTVVNSYGPTEITIACCAHTLTAADARPGPVPIGGPLPGVTLHVLDDAMNPVPPGLTGELHVGGPGVARGYLGDPALTAARFLPGPDGTRLYRTGDLVRQLPSGDLEFVGRRDRQLKVHGFRVEPGEIEQAITAHPKVRAAAVVFDGRLSAHVVADDLDGLREFVAARLPRHMVPDLWGLLPELPLTGNGKLDRRRLPALTPVTTAQAPPATPAEHRIAAIWADLLGLDTVGVDDDVFTLGAQSVLATRAAARIGVSVRDVFRFPTVRALAARTAAAEVIGRADRSKPLPLSPAQHRLWFLDQLMPGRTDYLVVTALRLRGPLDVAGLSGRLDRVVARHEILRTRYLPGPVQVVDPPVPLSLKAEPVDPADLLADLVTRPIDLAAGPVFTARLARVSDEEHVLALVVHHIATDGWSTGVLARELAGDLPDLTIQYADYAAWQHSRPGDASMDYWRRRLAGLEPAELLTDRPRPAVADPRGAGRPFTISPEVAGRLAEIGRSRGATPYMTLLAGFFALLARLTGGADLTVGSPVSGRDRPETHDLIGFFVNTVVLRADLSGDPTFGELVDQVRRTAHEAFGHDVPFERLVEELAPERDLSRNPLFQILFAYRDEAEERFALPGLEVTPEAVPWRTAKFDLTVELTRRADGGLDGLVEYATALFDPATVDRFVGCFERLLTAVTPDVPIAALPLLDADEVAEIDRLAAGPVRPRGELGLPELIAADRSEAVAVRSDHGTLTYRELNERADALAARLRAAGVRRDDVVGVRVPRSPDMVVAMLGVQRAGAAVLPLDPGHPAGRNAWVIANAGAKLVIDDLDDLDGLPGGPESGPVGTEPDALAYVIYTSGSTGRPKGVAVPHRGIRNRVMWAVERFGIGPGDRMLQKTAITFDAAMWEVFAPLVCGAEVVLAPPGAERDPAVMAASVARHGVTILQAVPSVWRHLADELRPGSLRLLFSAGEPLTRELADRLPAPVVNTYGPTECSIDVTAWARAGETGETVPIGLPLDNTGIHVLDDGLRPVPIGVPGELCVSGENLARGYLGLPRRTAESFVPHRDGGRLYRTGDVVRRDADGVLHFLGRRDHQVKIRGVRVEPGEVEAVLAGHEGVASGVVVARPGPDGRPRLIGYVVPRDGMPADLADYLLARLPAPYVPSVFVEIDRLPLTTTGKTDRNALPDPAPNRAEPVPPATGAERAVAAVWADVLGLDEVGATEDFFTLGGHSLMAVRVTARLGLPVQAIFENRTVAALARLLDQEPAAAPLVARPRPERIPLSFAQRRLWILDQLDPGSAEYHVTWSFHLTGDLDADRLTGALKALADRHEILRTRYAPGPVQVVEPAAVLGDEPFDLAARPPIRTRLTRIDDRNHVLSVVLHHIACDGWSEEVMARELAALYAGEELGAPPLQYADYALWQHEQPMDHALAYWRDRLAGLPRLDLPTDRPRPPVRDGRGASATVHVPAGVAAELVAVGRARGATPYMTFLAVFATLLHRYTGAVDVPVGTPVAGRNRPELHDVVGFFVNTVVLRCDLGDDPAFADLVGRVRDTALDAFRHDELPFDVLVEELAPQRDLARTPLFDVLFELRESAGDTPALPGLEVRRIVPETTTAKFELTLALRADGDGGYFADVEYATALFDAATVDRLTGHFLTLARSAARTPDAPLSRLGMLTEAELRHHWNPPAAEETPESLPEAFAAQAARTPGAVAVDAPDARLTYAELDERSTELAERLRARGVRPERPVAVLMEKSSAPIVALLAIAKAGGVYAPLDPGQPTDRLRRLLDDLHPAVVLTGGLDGPREAGLPAGDPDRLAYLIYTSGSTGMPKAVMVPHRAYVHHCRVIAGTYDIRPGDRVLLLAALTFDVAMDQIAATLLAGATVVVGENRFWTPAELPDRLAEHRITHMEITPAYYREMMSGVVLHDARLRGLRLMNVGSDVVTHDDARRWLDTGLPARFLCTYGPTEATVTSVVHPVREIGADAPEATLPIGAPVPGTGAYVLDAAMNPVPVGVPGELYLAGTRLARGYLGRPGQTADRFVPFEGGARLYRTGDLVRRRPDGVLDFLGRVDDQVKVRGFRIELGEIEAALAEHPEVRACAVAVSGGNLVGYVVTSGGSQGVAFAGLRAHLAERLPGYMVPALWVALDALPLTASKKVDRRALPPPGLAPADHTPPRDEVEQAVADVWAEVLGRPEVGVHDEFFEIGGHSLLATRVMTRLADLFGIEVPLRVLFEATTVAAQAAALERIASMEGAQ</sequence>
<dbReference type="GO" id="GO:0009239">
    <property type="term" value="P:enterobactin biosynthetic process"/>
    <property type="evidence" value="ECO:0007669"/>
    <property type="project" value="TreeGrafter"/>
</dbReference>
<evidence type="ECO:0000256" key="3">
    <source>
        <dbReference type="ARBA" id="ARBA00022553"/>
    </source>
</evidence>
<dbReference type="InterPro" id="IPR001242">
    <property type="entry name" value="Condensation_dom"/>
</dbReference>
<dbReference type="InterPro" id="IPR006162">
    <property type="entry name" value="Ppantetheine_attach_site"/>
</dbReference>
<dbReference type="SMART" id="SM00823">
    <property type="entry name" value="PKS_PP"/>
    <property type="match status" value="4"/>
</dbReference>
<dbReference type="Pfam" id="PF00668">
    <property type="entry name" value="Condensation"/>
    <property type="match status" value="4"/>
</dbReference>
<evidence type="ECO:0000259" key="5">
    <source>
        <dbReference type="PROSITE" id="PS50075"/>
    </source>
</evidence>
<organism evidence="6 7">
    <name type="scientific">Herbidospora galbida</name>
    <dbReference type="NCBI Taxonomy" id="2575442"/>
    <lineage>
        <taxon>Bacteria</taxon>
        <taxon>Bacillati</taxon>
        <taxon>Actinomycetota</taxon>
        <taxon>Actinomycetes</taxon>
        <taxon>Streptosporangiales</taxon>
        <taxon>Streptosporangiaceae</taxon>
        <taxon>Herbidospora</taxon>
    </lineage>
</organism>
<dbReference type="SUPFAM" id="SSF47336">
    <property type="entry name" value="ACP-like"/>
    <property type="match status" value="4"/>
</dbReference>
<proteinExistence type="predicted"/>
<dbReference type="GO" id="GO:0043041">
    <property type="term" value="P:amino acid activation for nonribosomal peptide biosynthetic process"/>
    <property type="evidence" value="ECO:0007669"/>
    <property type="project" value="TreeGrafter"/>
</dbReference>
<dbReference type="InterPro" id="IPR009081">
    <property type="entry name" value="PP-bd_ACP"/>
</dbReference>
<dbReference type="GO" id="GO:0009366">
    <property type="term" value="C:enterobactin synthetase complex"/>
    <property type="evidence" value="ECO:0007669"/>
    <property type="project" value="TreeGrafter"/>
</dbReference>
<dbReference type="GO" id="GO:0047527">
    <property type="term" value="F:2,3-dihydroxybenzoate-serine ligase activity"/>
    <property type="evidence" value="ECO:0007669"/>
    <property type="project" value="TreeGrafter"/>
</dbReference>
<dbReference type="PROSITE" id="PS00012">
    <property type="entry name" value="PHOSPHOPANTETHEINE"/>
    <property type="match status" value="2"/>
</dbReference>
<dbReference type="Proteomes" id="UP000308705">
    <property type="component" value="Unassembled WGS sequence"/>
</dbReference>
<comment type="cofactor">
    <cofactor evidence="1">
        <name>pantetheine 4'-phosphate</name>
        <dbReference type="ChEBI" id="CHEBI:47942"/>
    </cofactor>
</comment>
<dbReference type="InterPro" id="IPR025110">
    <property type="entry name" value="AMP-bd_C"/>
</dbReference>
<dbReference type="InterPro" id="IPR045851">
    <property type="entry name" value="AMP-bd_C_sf"/>
</dbReference>
<dbReference type="NCBIfam" id="TIGR01733">
    <property type="entry name" value="AA-adenyl-dom"/>
    <property type="match status" value="3"/>
</dbReference>
<dbReference type="Pfam" id="PF00550">
    <property type="entry name" value="PP-binding"/>
    <property type="match status" value="4"/>
</dbReference>
<dbReference type="InterPro" id="IPR020806">
    <property type="entry name" value="PKS_PP-bd"/>
</dbReference>
<dbReference type="InterPro" id="IPR023213">
    <property type="entry name" value="CAT-like_dom_sf"/>
</dbReference>
<dbReference type="Gene3D" id="1.10.1200.10">
    <property type="entry name" value="ACP-like"/>
    <property type="match status" value="4"/>
</dbReference>
<reference evidence="6 7" key="1">
    <citation type="submission" date="2019-04" db="EMBL/GenBank/DDBJ databases">
        <title>Herbidospora sp. NEAU-GS14.nov., a novel actinomycete isolated from soil.</title>
        <authorList>
            <person name="Han L."/>
        </authorList>
    </citation>
    <scope>NUCLEOTIDE SEQUENCE [LARGE SCALE GENOMIC DNA]</scope>
    <source>
        <strain evidence="6 7">NEAU-GS14</strain>
    </source>
</reference>
<keyword evidence="2" id="KW-0596">Phosphopantetheine</keyword>
<dbReference type="InterPro" id="IPR010071">
    <property type="entry name" value="AA_adenyl_dom"/>
</dbReference>
<dbReference type="Pfam" id="PF00501">
    <property type="entry name" value="AMP-binding"/>
    <property type="match status" value="6"/>
</dbReference>